<gene>
    <name evidence="3" type="ORF">H4O21_14930</name>
</gene>
<name>A0A839ISE2_9GAMM</name>
<evidence type="ECO:0000313" key="4">
    <source>
        <dbReference type="Proteomes" id="UP000565262"/>
    </source>
</evidence>
<feature type="compositionally biased region" description="Polar residues" evidence="1">
    <location>
        <begin position="139"/>
        <end position="161"/>
    </location>
</feature>
<dbReference type="PANTHER" id="PTHR35813:SF1">
    <property type="entry name" value="INNER MEMBRANE PROTEIN YBAN"/>
    <property type="match status" value="1"/>
</dbReference>
<dbReference type="Pfam" id="PF04304">
    <property type="entry name" value="DUF454"/>
    <property type="match status" value="1"/>
</dbReference>
<evidence type="ECO:0000256" key="1">
    <source>
        <dbReference type="SAM" id="MobiDB-lite"/>
    </source>
</evidence>
<dbReference type="AlphaFoldDB" id="A0A839ISE2"/>
<feature type="region of interest" description="Disordered" evidence="1">
    <location>
        <begin position="139"/>
        <end position="193"/>
    </location>
</feature>
<dbReference type="EMBL" id="JACJFM010000020">
    <property type="protein sequence ID" value="MBB1487898.1"/>
    <property type="molecule type" value="Genomic_DNA"/>
</dbReference>
<reference evidence="3 4" key="1">
    <citation type="submission" date="2020-08" db="EMBL/GenBank/DDBJ databases">
        <title>Oceanospirillum sp. nov. isolated from marine sediment.</title>
        <authorList>
            <person name="Ji X."/>
        </authorList>
    </citation>
    <scope>NUCLEOTIDE SEQUENCE [LARGE SCALE GENOMIC DNA]</scope>
    <source>
        <strain evidence="3 4">D5</strain>
    </source>
</reference>
<keyword evidence="4" id="KW-1185">Reference proteome</keyword>
<accession>A0A839ISE2</accession>
<dbReference type="PANTHER" id="PTHR35813">
    <property type="entry name" value="INNER MEMBRANE PROTEIN YBAN"/>
    <property type="match status" value="1"/>
</dbReference>
<comment type="caution">
    <text evidence="3">The sequence shown here is derived from an EMBL/GenBank/DDBJ whole genome shotgun (WGS) entry which is preliminary data.</text>
</comment>
<keyword evidence="2" id="KW-0472">Membrane</keyword>
<organism evidence="3 4">
    <name type="scientific">Oceanospirillum sediminis</name>
    <dbReference type="NCBI Taxonomy" id="2760088"/>
    <lineage>
        <taxon>Bacteria</taxon>
        <taxon>Pseudomonadati</taxon>
        <taxon>Pseudomonadota</taxon>
        <taxon>Gammaproteobacteria</taxon>
        <taxon>Oceanospirillales</taxon>
        <taxon>Oceanospirillaceae</taxon>
        <taxon>Oceanospirillum</taxon>
    </lineage>
</organism>
<feature type="transmembrane region" description="Helical" evidence="2">
    <location>
        <begin position="74"/>
        <end position="93"/>
    </location>
</feature>
<feature type="transmembrane region" description="Helical" evidence="2">
    <location>
        <begin position="99"/>
        <end position="117"/>
    </location>
</feature>
<keyword evidence="2" id="KW-0812">Transmembrane</keyword>
<feature type="compositionally biased region" description="Basic and acidic residues" evidence="1">
    <location>
        <begin position="163"/>
        <end position="183"/>
    </location>
</feature>
<dbReference type="InterPro" id="IPR007401">
    <property type="entry name" value="DUF454"/>
</dbReference>
<proteinExistence type="predicted"/>
<dbReference type="Proteomes" id="UP000565262">
    <property type="component" value="Unassembled WGS sequence"/>
</dbReference>
<keyword evidence="2" id="KW-1133">Transmembrane helix</keyword>
<evidence type="ECO:0000256" key="2">
    <source>
        <dbReference type="SAM" id="Phobius"/>
    </source>
</evidence>
<dbReference type="RefSeq" id="WP_182809674.1">
    <property type="nucleotide sequence ID" value="NZ_JACJFM010000020.1"/>
</dbReference>
<protein>
    <submittedName>
        <fullName evidence="3">YbaN family protein</fullName>
    </submittedName>
</protein>
<evidence type="ECO:0000313" key="3">
    <source>
        <dbReference type="EMBL" id="MBB1487898.1"/>
    </source>
</evidence>
<dbReference type="GO" id="GO:0005886">
    <property type="term" value="C:plasma membrane"/>
    <property type="evidence" value="ECO:0007669"/>
    <property type="project" value="TreeGrafter"/>
</dbReference>
<sequence>MQSFKRPLYLLAGYLALVVGAIGVVLPLLPTTPFIILAAFFFSRGSERMHQWLLRQKSFGPMIRGWEKYKVIPLKVKIFSTLMMLTMVSYPLLFRPFALWLKVIVVFVIFYGMWFVWRYRSEPLEFAVARFNQARSETSNIQAADQKSNPASLTQAATEEQNQTDRDSYFPESPRLDKKKLTDSETLSGPHPVRIQLFPG</sequence>
<feature type="transmembrane region" description="Helical" evidence="2">
    <location>
        <begin position="12"/>
        <end position="42"/>
    </location>
</feature>